<dbReference type="GO" id="GO:0004650">
    <property type="term" value="F:polygalacturonase activity"/>
    <property type="evidence" value="ECO:0007669"/>
    <property type="project" value="InterPro"/>
</dbReference>
<comment type="catalytic activity">
    <reaction evidence="14">
        <text>[(1-&gt;4)-alpha-D-galacturonosyl](n) + H2O = alpha-D-galacturonate + [(1-&gt;4)-alpha-D-galacturonosyl](n-1)</text>
        <dbReference type="Rhea" id="RHEA:14117"/>
        <dbReference type="Rhea" id="RHEA-COMP:14570"/>
        <dbReference type="Rhea" id="RHEA-COMP:14572"/>
        <dbReference type="ChEBI" id="CHEBI:15377"/>
        <dbReference type="ChEBI" id="CHEBI:58658"/>
        <dbReference type="ChEBI" id="CHEBI:140523"/>
        <dbReference type="EC" id="3.2.1.67"/>
    </reaction>
</comment>
<comment type="subcellular location">
    <subcellularLocation>
        <location evidence="1">Secreted</location>
    </subcellularLocation>
</comment>
<organism evidence="17 18">
    <name type="scientific">Apodospora peruviana</name>
    <dbReference type="NCBI Taxonomy" id="516989"/>
    <lineage>
        <taxon>Eukaryota</taxon>
        <taxon>Fungi</taxon>
        <taxon>Dikarya</taxon>
        <taxon>Ascomycota</taxon>
        <taxon>Pezizomycotina</taxon>
        <taxon>Sordariomycetes</taxon>
        <taxon>Sordariomycetidae</taxon>
        <taxon>Sordariales</taxon>
        <taxon>Lasiosphaeriaceae</taxon>
        <taxon>Apodospora</taxon>
    </lineage>
</organism>
<protein>
    <recommendedName>
        <fullName evidence="13">galacturonan 1,4-alpha-galacturonidase</fullName>
        <ecNumber evidence="13">3.2.1.67</ecNumber>
    </recommendedName>
</protein>
<dbReference type="Proteomes" id="UP001283341">
    <property type="component" value="Unassembled WGS sequence"/>
</dbReference>
<keyword evidence="10" id="KW-0961">Cell wall biogenesis/degradation</keyword>
<evidence type="ECO:0000256" key="14">
    <source>
        <dbReference type="ARBA" id="ARBA00048766"/>
    </source>
</evidence>
<dbReference type="GO" id="GO:0005576">
    <property type="term" value="C:extracellular region"/>
    <property type="evidence" value="ECO:0007669"/>
    <property type="project" value="UniProtKB-SubCell"/>
</dbReference>
<reference evidence="17" key="2">
    <citation type="submission" date="2023-06" db="EMBL/GenBank/DDBJ databases">
        <authorList>
            <consortium name="Lawrence Berkeley National Laboratory"/>
            <person name="Haridas S."/>
            <person name="Hensen N."/>
            <person name="Bonometti L."/>
            <person name="Westerberg I."/>
            <person name="Brannstrom I.O."/>
            <person name="Guillou S."/>
            <person name="Cros-Aarteil S."/>
            <person name="Calhoun S."/>
            <person name="Kuo A."/>
            <person name="Mondo S."/>
            <person name="Pangilinan J."/>
            <person name="Riley R."/>
            <person name="Labutti K."/>
            <person name="Andreopoulos B."/>
            <person name="Lipzen A."/>
            <person name="Chen C."/>
            <person name="Yanf M."/>
            <person name="Daum C."/>
            <person name="Ng V."/>
            <person name="Clum A."/>
            <person name="Steindorff A."/>
            <person name="Ohm R."/>
            <person name="Martin F."/>
            <person name="Silar P."/>
            <person name="Natvig D."/>
            <person name="Lalanne C."/>
            <person name="Gautier V."/>
            <person name="Ament-Velasquez S.L."/>
            <person name="Kruys A."/>
            <person name="Hutchinson M.I."/>
            <person name="Powell A.J."/>
            <person name="Barry K."/>
            <person name="Miller A.N."/>
            <person name="Grigoriev I.V."/>
            <person name="Debuchy R."/>
            <person name="Gladieux P."/>
            <person name="Thoren M.H."/>
            <person name="Johannesson H."/>
        </authorList>
    </citation>
    <scope>NUCLEOTIDE SEQUENCE</scope>
    <source>
        <strain evidence="17">CBS 118394</strain>
    </source>
</reference>
<gene>
    <name evidence="17" type="ORF">B0H66DRAFT_557352</name>
</gene>
<evidence type="ECO:0000256" key="9">
    <source>
        <dbReference type="ARBA" id="ARBA00023295"/>
    </source>
</evidence>
<dbReference type="AlphaFoldDB" id="A0AAE0M3X7"/>
<dbReference type="PANTHER" id="PTHR31736:SF12">
    <property type="entry name" value="EXO-POLYGALACTURONASE, PUTATIVE-RELATED"/>
    <property type="match status" value="1"/>
</dbReference>
<comment type="caution">
    <text evidence="17">The sequence shown here is derived from an EMBL/GenBank/DDBJ whole genome shotgun (WGS) entry which is preliminary data.</text>
</comment>
<dbReference type="Gene3D" id="2.160.20.10">
    <property type="entry name" value="Single-stranded right-handed beta-helix, Pectin lyase-like"/>
    <property type="match status" value="1"/>
</dbReference>
<evidence type="ECO:0000256" key="6">
    <source>
        <dbReference type="ARBA" id="ARBA00023157"/>
    </source>
</evidence>
<evidence type="ECO:0000256" key="3">
    <source>
        <dbReference type="ARBA" id="ARBA00022525"/>
    </source>
</evidence>
<dbReference type="EMBL" id="JAUEDM010000004">
    <property type="protein sequence ID" value="KAK3318466.1"/>
    <property type="molecule type" value="Genomic_DNA"/>
</dbReference>
<evidence type="ECO:0000256" key="2">
    <source>
        <dbReference type="ARBA" id="ARBA00008834"/>
    </source>
</evidence>
<evidence type="ECO:0000256" key="1">
    <source>
        <dbReference type="ARBA" id="ARBA00004613"/>
    </source>
</evidence>
<evidence type="ECO:0000313" key="17">
    <source>
        <dbReference type="EMBL" id="KAK3318466.1"/>
    </source>
</evidence>
<keyword evidence="11" id="KW-0624">Polysaccharide degradation</keyword>
<keyword evidence="5 15" id="KW-0378">Hydrolase</keyword>
<reference evidence="17" key="1">
    <citation type="journal article" date="2023" name="Mol. Phylogenet. Evol.">
        <title>Genome-scale phylogeny and comparative genomics of the fungal order Sordariales.</title>
        <authorList>
            <person name="Hensen N."/>
            <person name="Bonometti L."/>
            <person name="Westerberg I."/>
            <person name="Brannstrom I.O."/>
            <person name="Guillou S."/>
            <person name="Cros-Aarteil S."/>
            <person name="Calhoun S."/>
            <person name="Haridas S."/>
            <person name="Kuo A."/>
            <person name="Mondo S."/>
            <person name="Pangilinan J."/>
            <person name="Riley R."/>
            <person name="LaButti K."/>
            <person name="Andreopoulos B."/>
            <person name="Lipzen A."/>
            <person name="Chen C."/>
            <person name="Yan M."/>
            <person name="Daum C."/>
            <person name="Ng V."/>
            <person name="Clum A."/>
            <person name="Steindorff A."/>
            <person name="Ohm R.A."/>
            <person name="Martin F."/>
            <person name="Silar P."/>
            <person name="Natvig D.O."/>
            <person name="Lalanne C."/>
            <person name="Gautier V."/>
            <person name="Ament-Velasquez S.L."/>
            <person name="Kruys A."/>
            <person name="Hutchinson M.I."/>
            <person name="Powell A.J."/>
            <person name="Barry K."/>
            <person name="Miller A.N."/>
            <person name="Grigoriev I.V."/>
            <person name="Debuchy R."/>
            <person name="Gladieux P."/>
            <person name="Hiltunen Thoren M."/>
            <person name="Johannesson H."/>
        </authorList>
    </citation>
    <scope>NUCLEOTIDE SEQUENCE</scope>
    <source>
        <strain evidence="17">CBS 118394</strain>
    </source>
</reference>
<evidence type="ECO:0000256" key="11">
    <source>
        <dbReference type="ARBA" id="ARBA00023326"/>
    </source>
</evidence>
<evidence type="ECO:0000256" key="12">
    <source>
        <dbReference type="ARBA" id="ARBA00037312"/>
    </source>
</evidence>
<evidence type="ECO:0000256" key="13">
    <source>
        <dbReference type="ARBA" id="ARBA00038933"/>
    </source>
</evidence>
<evidence type="ECO:0000256" key="16">
    <source>
        <dbReference type="SAM" id="SignalP"/>
    </source>
</evidence>
<dbReference type="EC" id="3.2.1.67" evidence="13"/>
<evidence type="ECO:0000256" key="5">
    <source>
        <dbReference type="ARBA" id="ARBA00022801"/>
    </source>
</evidence>
<keyword evidence="4 16" id="KW-0732">Signal</keyword>
<evidence type="ECO:0000313" key="18">
    <source>
        <dbReference type="Proteomes" id="UP001283341"/>
    </source>
</evidence>
<proteinExistence type="inferred from homology"/>
<dbReference type="GO" id="GO:0047911">
    <property type="term" value="F:galacturan 1,4-alpha-galacturonidase activity"/>
    <property type="evidence" value="ECO:0007669"/>
    <property type="project" value="UniProtKB-EC"/>
</dbReference>
<keyword evidence="18" id="KW-1185">Reference proteome</keyword>
<sequence>MVRLLIVTLQLAVTHLVHGITPPLPIPQSPSRLPGKVCTLKPLGPGKNDVPQILAAFDECNHGGTVVFPQGETFDIGTKLNPVLYDVDIEWRGVWQFSDNITYWRENAYPVAFQNHHAGFIISGERIHISGYGTGGINGSGNTWYTAEAGTSRIGRPMPFVFWNTTNVFVEHFFVKDPPLWAVNVMNGTNMWFDDIYVNATATAAPYGVNWVQNTDGFDTMDAYNIALTNFVYQGGDDAVAIKPRSYNIYCQNLTIHGGNGVAIGSLGQYLEDSSVINVVVKDVKVITRNNDMHNSAYIKTWVGEQTKQTFYESAGLPRGGGWGIVNNLRFENFELFGAGGGPTINQDSGNNGSFSGTSNLLVSNIAFVNFTGYLASGRSTQTASVSCSTRKPCYNIVMKDIKLASSNQTTASPRGATGTCKYIEPGGVHGMTGSGC</sequence>
<keyword evidence="7" id="KW-0325">Glycoprotein</keyword>
<dbReference type="Pfam" id="PF00295">
    <property type="entry name" value="Glyco_hydro_28"/>
    <property type="match status" value="1"/>
</dbReference>
<dbReference type="InterPro" id="IPR012334">
    <property type="entry name" value="Pectin_lyas_fold"/>
</dbReference>
<comment type="function">
    <text evidence="12">Specific in hydrolyzing the terminal glycosidic bond of polygalacturonic acid and oligogalacturonates.</text>
</comment>
<evidence type="ECO:0000256" key="7">
    <source>
        <dbReference type="ARBA" id="ARBA00023180"/>
    </source>
</evidence>
<evidence type="ECO:0000256" key="15">
    <source>
        <dbReference type="RuleBase" id="RU361169"/>
    </source>
</evidence>
<dbReference type="PANTHER" id="PTHR31736">
    <property type="match status" value="1"/>
</dbReference>
<keyword evidence="8" id="KW-0119">Carbohydrate metabolism</keyword>
<accession>A0AAE0M3X7</accession>
<feature type="signal peptide" evidence="16">
    <location>
        <begin position="1"/>
        <end position="19"/>
    </location>
</feature>
<keyword evidence="3" id="KW-0964">Secreted</keyword>
<name>A0AAE0M3X7_9PEZI</name>
<dbReference type="GO" id="GO:0000272">
    <property type="term" value="P:polysaccharide catabolic process"/>
    <property type="evidence" value="ECO:0007669"/>
    <property type="project" value="UniProtKB-KW"/>
</dbReference>
<keyword evidence="9 15" id="KW-0326">Glycosidase</keyword>
<evidence type="ECO:0000256" key="10">
    <source>
        <dbReference type="ARBA" id="ARBA00023316"/>
    </source>
</evidence>
<dbReference type="InterPro" id="IPR011050">
    <property type="entry name" value="Pectin_lyase_fold/virulence"/>
</dbReference>
<dbReference type="SUPFAM" id="SSF51126">
    <property type="entry name" value="Pectin lyase-like"/>
    <property type="match status" value="1"/>
</dbReference>
<feature type="chain" id="PRO_5042219599" description="galacturonan 1,4-alpha-galacturonidase" evidence="16">
    <location>
        <begin position="20"/>
        <end position="437"/>
    </location>
</feature>
<evidence type="ECO:0000256" key="8">
    <source>
        <dbReference type="ARBA" id="ARBA00023277"/>
    </source>
</evidence>
<evidence type="ECO:0000256" key="4">
    <source>
        <dbReference type="ARBA" id="ARBA00022729"/>
    </source>
</evidence>
<comment type="similarity">
    <text evidence="2 15">Belongs to the glycosyl hydrolase 28 family.</text>
</comment>
<dbReference type="GO" id="GO:0071555">
    <property type="term" value="P:cell wall organization"/>
    <property type="evidence" value="ECO:0007669"/>
    <property type="project" value="UniProtKB-KW"/>
</dbReference>
<keyword evidence="6" id="KW-1015">Disulfide bond</keyword>
<dbReference type="InterPro" id="IPR000743">
    <property type="entry name" value="Glyco_hydro_28"/>
</dbReference>